<comment type="function">
    <text evidence="4">Lytic transglycosylase with a strong preference for naked glycan strands that lack stem peptides.</text>
</comment>
<protein>
    <recommendedName>
        <fullName evidence="4">Probable endolytic peptidoglycan transglycosylase RlpA</fullName>
        <ecNumber evidence="4">4.2.2.-</ecNumber>
    </recommendedName>
</protein>
<feature type="domain" description="SPOR" evidence="8">
    <location>
        <begin position="171"/>
        <end position="249"/>
    </location>
</feature>
<dbReference type="InterPro" id="IPR012997">
    <property type="entry name" value="RplA"/>
</dbReference>
<dbReference type="EMBL" id="CP039543">
    <property type="protein sequence ID" value="QJT10095.1"/>
    <property type="molecule type" value="Genomic_DNA"/>
</dbReference>
<dbReference type="PROSITE" id="PS51724">
    <property type="entry name" value="SPOR"/>
    <property type="match status" value="1"/>
</dbReference>
<comment type="subcellular location">
    <subcellularLocation>
        <location evidence="4">Cell membrane</location>
        <topology evidence="4">Lipid-anchor</topology>
    </subcellularLocation>
</comment>
<dbReference type="PANTHER" id="PTHR34183:SF8">
    <property type="entry name" value="ENDOLYTIC PEPTIDOGLYCAN TRANSGLYCOSYLASE RLPA-RELATED"/>
    <property type="match status" value="1"/>
</dbReference>
<feature type="chain" id="PRO_5045501655" description="Probable endolytic peptidoglycan transglycosylase RlpA" evidence="7">
    <location>
        <begin position="27"/>
        <end position="249"/>
    </location>
</feature>
<dbReference type="HAMAP" id="MF_02071">
    <property type="entry name" value="RlpA"/>
    <property type="match status" value="1"/>
</dbReference>
<keyword evidence="3 4" id="KW-0961">Cell wall biogenesis/degradation</keyword>
<dbReference type="SUPFAM" id="SSF110997">
    <property type="entry name" value="Sporulation related repeat"/>
    <property type="match status" value="1"/>
</dbReference>
<evidence type="ECO:0000256" key="4">
    <source>
        <dbReference type="HAMAP-Rule" id="MF_02071"/>
    </source>
</evidence>
<dbReference type="Pfam" id="PF05036">
    <property type="entry name" value="SPOR"/>
    <property type="match status" value="1"/>
</dbReference>
<organism evidence="9 10">
    <name type="scientific">Oceanidesulfovibrio marinus</name>
    <dbReference type="NCBI Taxonomy" id="370038"/>
    <lineage>
        <taxon>Bacteria</taxon>
        <taxon>Pseudomonadati</taxon>
        <taxon>Thermodesulfobacteriota</taxon>
        <taxon>Desulfovibrionia</taxon>
        <taxon>Desulfovibrionales</taxon>
        <taxon>Desulfovibrionaceae</taxon>
        <taxon>Oceanidesulfovibrio</taxon>
    </lineage>
</organism>
<proteinExistence type="inferred from homology"/>
<name>A0ABX6NHI3_9BACT</name>
<dbReference type="PROSITE" id="PS51257">
    <property type="entry name" value="PROKAR_LIPOPROTEIN"/>
    <property type="match status" value="1"/>
</dbReference>
<evidence type="ECO:0000313" key="10">
    <source>
        <dbReference type="Proteomes" id="UP000503251"/>
    </source>
</evidence>
<dbReference type="PANTHER" id="PTHR34183">
    <property type="entry name" value="ENDOLYTIC PEPTIDOGLYCAN TRANSGLYCOSYLASE RLPA"/>
    <property type="match status" value="1"/>
</dbReference>
<dbReference type="InterPro" id="IPR034718">
    <property type="entry name" value="RlpA"/>
</dbReference>
<dbReference type="EC" id="4.2.2.-" evidence="4"/>
<keyword evidence="2 4" id="KW-0456">Lyase</keyword>
<dbReference type="RefSeq" id="WP_171267739.1">
    <property type="nucleotide sequence ID" value="NZ_CP039543.1"/>
</dbReference>
<dbReference type="SUPFAM" id="SSF50685">
    <property type="entry name" value="Barwin-like endoglucanases"/>
    <property type="match status" value="1"/>
</dbReference>
<keyword evidence="4" id="KW-1003">Cell membrane</keyword>
<dbReference type="InterPro" id="IPR036908">
    <property type="entry name" value="RlpA-like_sf"/>
</dbReference>
<evidence type="ECO:0000313" key="9">
    <source>
        <dbReference type="EMBL" id="QJT10095.1"/>
    </source>
</evidence>
<feature type="region of interest" description="Disordered" evidence="6">
    <location>
        <begin position="29"/>
        <end position="49"/>
    </location>
</feature>
<dbReference type="InterPro" id="IPR036680">
    <property type="entry name" value="SPOR-like_sf"/>
</dbReference>
<sequence length="249" mass="27308">MRPVPGTLRIPALLLALLALALLASACGSSSVRSTPPSQKPGTYSKATQRPYTIKGTTYHPIASADGFTEEGLASWYGHPFHGRKTSCGEIYNMNDMTAAHKILPMGTVVRVRDLSSGRSVDVRINDRGPFVRARIIDLSREAARRLGMLEKGTTRVRVSSLSSLPQLKDGDLQGRFYVQIGSFTVQQNANRLLAQIRSRYPGSRIQYAVVGGMSFWRVQAGTFSSLHAAERQSDMLESSYPQCFVIAE</sequence>
<dbReference type="InterPro" id="IPR007730">
    <property type="entry name" value="SPOR-like_dom"/>
</dbReference>
<dbReference type="CDD" id="cd22268">
    <property type="entry name" value="DPBB_RlpA-like"/>
    <property type="match status" value="1"/>
</dbReference>
<evidence type="ECO:0000256" key="2">
    <source>
        <dbReference type="ARBA" id="ARBA00023239"/>
    </source>
</evidence>
<feature type="signal peptide" evidence="7">
    <location>
        <begin position="1"/>
        <end position="26"/>
    </location>
</feature>
<dbReference type="Pfam" id="PF03330">
    <property type="entry name" value="DPBB_1"/>
    <property type="match status" value="1"/>
</dbReference>
<evidence type="ECO:0000256" key="7">
    <source>
        <dbReference type="SAM" id="SignalP"/>
    </source>
</evidence>
<dbReference type="Proteomes" id="UP000503251">
    <property type="component" value="Chromosome"/>
</dbReference>
<keyword evidence="1 7" id="KW-0732">Signal</keyword>
<evidence type="ECO:0000256" key="1">
    <source>
        <dbReference type="ARBA" id="ARBA00022729"/>
    </source>
</evidence>
<dbReference type="NCBIfam" id="TIGR00413">
    <property type="entry name" value="rlpA"/>
    <property type="match status" value="1"/>
</dbReference>
<dbReference type="InterPro" id="IPR009009">
    <property type="entry name" value="RlpA-like_DPBB"/>
</dbReference>
<evidence type="ECO:0000256" key="3">
    <source>
        <dbReference type="ARBA" id="ARBA00023316"/>
    </source>
</evidence>
<keyword evidence="4" id="KW-0449">Lipoprotein</keyword>
<accession>A0ABX6NHI3</accession>
<keyword evidence="4" id="KW-0472">Membrane</keyword>
<keyword evidence="4" id="KW-0564">Palmitate</keyword>
<comment type="similarity">
    <text evidence="4 5">Belongs to the RlpA family.</text>
</comment>
<evidence type="ECO:0000259" key="8">
    <source>
        <dbReference type="PROSITE" id="PS51724"/>
    </source>
</evidence>
<evidence type="ECO:0000256" key="6">
    <source>
        <dbReference type="SAM" id="MobiDB-lite"/>
    </source>
</evidence>
<evidence type="ECO:0000256" key="5">
    <source>
        <dbReference type="RuleBase" id="RU003495"/>
    </source>
</evidence>
<keyword evidence="10" id="KW-1185">Reference proteome</keyword>
<gene>
    <name evidence="4" type="primary">rlpA</name>
    <name evidence="9" type="ORF">E8L03_14665</name>
</gene>
<dbReference type="Gene3D" id="3.30.70.1070">
    <property type="entry name" value="Sporulation related repeat"/>
    <property type="match status" value="1"/>
</dbReference>
<dbReference type="Gene3D" id="2.40.40.10">
    <property type="entry name" value="RlpA-like domain"/>
    <property type="match status" value="1"/>
</dbReference>
<reference evidence="9 10" key="1">
    <citation type="submission" date="2019-04" db="EMBL/GenBank/DDBJ databases">
        <title>Isolation and culture of sulfate reducing bacteria from the cold seep of the South China Sea.</title>
        <authorList>
            <person name="Sun C."/>
            <person name="Liu R."/>
        </authorList>
    </citation>
    <scope>NUCLEOTIDE SEQUENCE [LARGE SCALE GENOMIC DNA]</scope>
    <source>
        <strain evidence="9 10">CS1</strain>
    </source>
</reference>